<evidence type="ECO:0000256" key="13">
    <source>
        <dbReference type="ARBA" id="ARBA00023055"/>
    </source>
</evidence>
<evidence type="ECO:0000256" key="7">
    <source>
        <dbReference type="ARBA" id="ARBA00022598"/>
    </source>
</evidence>
<comment type="catalytic activity">
    <reaction evidence="16">
        <text>a very long-chain fatty acid + ATP + CoA = a very long-chain fatty acyl-CoA + AMP + diphosphate</text>
        <dbReference type="Rhea" id="RHEA:54536"/>
        <dbReference type="ChEBI" id="CHEBI:30616"/>
        <dbReference type="ChEBI" id="CHEBI:33019"/>
        <dbReference type="ChEBI" id="CHEBI:57287"/>
        <dbReference type="ChEBI" id="CHEBI:58950"/>
        <dbReference type="ChEBI" id="CHEBI:138261"/>
        <dbReference type="ChEBI" id="CHEBI:456215"/>
    </reaction>
</comment>
<feature type="domain" description="AMP-dependent synthetase/ligase" evidence="20">
    <location>
        <begin position="64"/>
        <end position="385"/>
    </location>
</feature>
<name>J3P8G8_GAET3</name>
<protein>
    <recommendedName>
        <fullName evidence="18">Very long-chain fatty acid transport protein</fullName>
    </recommendedName>
    <alternativeName>
        <fullName evidence="19">Very-long-chain acyl-CoA synthetase</fullName>
    </alternativeName>
</protein>
<keyword evidence="11" id="KW-0067">ATP-binding</keyword>
<dbReference type="OrthoDB" id="10253869at2759"/>
<evidence type="ECO:0000256" key="4">
    <source>
        <dbReference type="ARBA" id="ARBA00006432"/>
    </source>
</evidence>
<dbReference type="EMBL" id="GL385399">
    <property type="protein sequence ID" value="EJT72951.1"/>
    <property type="molecule type" value="Genomic_DNA"/>
</dbReference>
<dbReference type="Proteomes" id="UP000006039">
    <property type="component" value="Unassembled WGS sequence"/>
</dbReference>
<dbReference type="GO" id="GO:0005811">
    <property type="term" value="C:lipid droplet"/>
    <property type="evidence" value="ECO:0007669"/>
    <property type="project" value="UniProtKB-SubCell"/>
</dbReference>
<dbReference type="PANTHER" id="PTHR43107:SF15">
    <property type="entry name" value="FATTY ACID TRANSPORT PROTEIN 3, ISOFORM A"/>
    <property type="match status" value="1"/>
</dbReference>
<comment type="subcellular location">
    <subcellularLocation>
        <location evidence="3">Cell membrane</location>
        <topology evidence="3">Multi-pass membrane protein</topology>
    </subcellularLocation>
    <subcellularLocation>
        <location evidence="1">Lipid droplet</location>
    </subcellularLocation>
    <subcellularLocation>
        <location evidence="2">Peroxisome membrane</location>
        <topology evidence="2">Multi-pass membrane protein</topology>
    </subcellularLocation>
</comment>
<dbReference type="GO" id="GO:0005524">
    <property type="term" value="F:ATP binding"/>
    <property type="evidence" value="ECO:0007669"/>
    <property type="project" value="UniProtKB-KW"/>
</dbReference>
<dbReference type="InterPro" id="IPR042099">
    <property type="entry name" value="ANL_N_sf"/>
</dbReference>
<evidence type="ECO:0000256" key="2">
    <source>
        <dbReference type="ARBA" id="ARBA00004585"/>
    </source>
</evidence>
<evidence type="ECO:0000313" key="22">
    <source>
        <dbReference type="EMBL" id="EJT72951.1"/>
    </source>
</evidence>
<evidence type="ECO:0000256" key="9">
    <source>
        <dbReference type="ARBA" id="ARBA00022692"/>
    </source>
</evidence>
<keyword evidence="13" id="KW-0445">Lipid transport</keyword>
<reference evidence="23" key="5">
    <citation type="submission" date="2018-04" db="UniProtKB">
        <authorList>
            <consortium name="EnsemblFungi"/>
        </authorList>
    </citation>
    <scope>IDENTIFICATION</scope>
    <source>
        <strain evidence="23">R3-111a-1</strain>
    </source>
</reference>
<dbReference type="InterPro" id="IPR020845">
    <property type="entry name" value="AMP-binding_CS"/>
</dbReference>
<keyword evidence="14" id="KW-0472">Membrane</keyword>
<evidence type="ECO:0000256" key="11">
    <source>
        <dbReference type="ARBA" id="ARBA00022840"/>
    </source>
</evidence>
<keyword evidence="12" id="KW-1133">Transmembrane helix</keyword>
<keyword evidence="5" id="KW-0813">Transport</keyword>
<evidence type="ECO:0000259" key="21">
    <source>
        <dbReference type="Pfam" id="PF13193"/>
    </source>
</evidence>
<dbReference type="Gene3D" id="3.30.300.30">
    <property type="match status" value="1"/>
</dbReference>
<gene>
    <name evidence="23" type="primary">20350260</name>
    <name evidence="22" type="ORF">GGTG_09802</name>
</gene>
<dbReference type="GeneID" id="20350260"/>
<reference evidence="24" key="1">
    <citation type="submission" date="2010-07" db="EMBL/GenBank/DDBJ databases">
        <title>The genome sequence of Gaeumannomyces graminis var. tritici strain R3-111a-1.</title>
        <authorList>
            <consortium name="The Broad Institute Genome Sequencing Platform"/>
            <person name="Ma L.-J."/>
            <person name="Dead R."/>
            <person name="Young S."/>
            <person name="Zeng Q."/>
            <person name="Koehrsen M."/>
            <person name="Alvarado L."/>
            <person name="Berlin A."/>
            <person name="Chapman S.B."/>
            <person name="Chen Z."/>
            <person name="Freedman E."/>
            <person name="Gellesch M."/>
            <person name="Goldberg J."/>
            <person name="Griggs A."/>
            <person name="Gujja S."/>
            <person name="Heilman E.R."/>
            <person name="Heiman D."/>
            <person name="Hepburn T."/>
            <person name="Howarth C."/>
            <person name="Jen D."/>
            <person name="Larson L."/>
            <person name="Mehta T."/>
            <person name="Neiman D."/>
            <person name="Pearson M."/>
            <person name="Roberts A."/>
            <person name="Saif S."/>
            <person name="Shea T."/>
            <person name="Shenoy N."/>
            <person name="Sisk P."/>
            <person name="Stolte C."/>
            <person name="Sykes S."/>
            <person name="Walk T."/>
            <person name="White J."/>
            <person name="Yandava C."/>
            <person name="Haas B."/>
            <person name="Nusbaum C."/>
            <person name="Birren B."/>
        </authorList>
    </citation>
    <scope>NUCLEOTIDE SEQUENCE [LARGE SCALE GENOMIC DNA]</scope>
    <source>
        <strain evidence="24">R3-111a-1</strain>
    </source>
</reference>
<dbReference type="GO" id="GO:0004467">
    <property type="term" value="F:long-chain fatty acid-CoA ligase activity"/>
    <property type="evidence" value="ECO:0007669"/>
    <property type="project" value="TreeGrafter"/>
</dbReference>
<dbReference type="RefSeq" id="XP_009225925.1">
    <property type="nucleotide sequence ID" value="XM_009227661.1"/>
</dbReference>
<reference evidence="23" key="4">
    <citation type="journal article" date="2015" name="G3 (Bethesda)">
        <title>Genome sequences of three phytopathogenic species of the Magnaporthaceae family of fungi.</title>
        <authorList>
            <person name="Okagaki L.H."/>
            <person name="Nunes C.C."/>
            <person name="Sailsbery J."/>
            <person name="Clay B."/>
            <person name="Brown D."/>
            <person name="John T."/>
            <person name="Oh Y."/>
            <person name="Young N."/>
            <person name="Fitzgerald M."/>
            <person name="Haas B.J."/>
            <person name="Zeng Q."/>
            <person name="Young S."/>
            <person name="Adiconis X."/>
            <person name="Fan L."/>
            <person name="Levin J.Z."/>
            <person name="Mitchell T.K."/>
            <person name="Okubara P.A."/>
            <person name="Farman M.L."/>
            <person name="Kohn L.M."/>
            <person name="Birren B."/>
            <person name="Ma L.-J."/>
            <person name="Dean R.A."/>
        </authorList>
    </citation>
    <scope>NUCLEOTIDE SEQUENCE</scope>
    <source>
        <strain evidence="23">R3-111a-1</strain>
    </source>
</reference>
<dbReference type="FunFam" id="3.40.50.12780:FF:000019">
    <property type="entry name" value="Long-chain fatty acid transporter"/>
    <property type="match status" value="1"/>
</dbReference>
<evidence type="ECO:0000256" key="8">
    <source>
        <dbReference type="ARBA" id="ARBA00022677"/>
    </source>
</evidence>
<dbReference type="Pfam" id="PF00501">
    <property type="entry name" value="AMP-binding"/>
    <property type="match status" value="1"/>
</dbReference>
<keyword evidence="7" id="KW-0436">Ligase</keyword>
<comment type="function">
    <text evidence="17">Acyl-CoA synthetase required for both the import of long chain fatty acids (LCFAs) (C14-C18) and the activation very long chain fatty acids (VLCFAs) (C20-C26) by esterification of the fatty acids into metabolically active CoA-thioesters for subsequent degradation or incorporation into phospholipids. The transport and fatty acyl-CoA synthetase activities are genetically separable and are thus independent activities. Esterifies VLCFAs in the peroxisome matrix. The VLCFAs are actively transported into peroxisomes by a PXA1-PXA2 heterodimeric transporter in the peroxisomal membrane.</text>
</comment>
<dbReference type="InterPro" id="IPR045851">
    <property type="entry name" value="AMP-bd_C_sf"/>
</dbReference>
<sequence>MPGPVPLALAASAGLAYLNARAAIWYDLMLVTTIVPVVAGMRYNCYTGKLNLFYKLEARAKDSTSANRTFIRFGDNSHTYAEVYTLALRYGEWMRKSFGVKKGDVVAVDFMNSDKYILLIFGLWAIGAKPALINYNLRDKPLLHCVSAAKTALCIVDPAVADALTDELRRALPDTRFEVFGPELEAEANAAEPVRLPDEVRHETEGEAAMGLLIYTSGTTGLPKAAVVGWAKMTVAGGFTGGLLNMKVTDVYYTCMPLYHSTAIIMGLSPVLTRGATLAIGRKFSVSHFWDDVRHLEATMIQYVGETCRYLLTAPKQHDPATGQDMDRVHKVRVAHGNGLRPDVWKMFKERFGIETIVEFYGATEGSFATYNISKNDFSLGAVGRNGWIYRLLMWSAIAFVEVDFDTDQPWRDPKTGFCRRTSAGDPGEFLLKVPPGDDMAQRFQGYYGDAKATESKILRDAFSKGDAWLRTGDVMRFDADGLLFFHDRIGDTFRWKSENVSTQEVAVALGHHDAVREANVYGVSVPHAEGRAGCAALIMDGGGGGGGGGVAPEVLRDLAEYAGRSLPKFAVPVFLRIVGEMQSTGTNKQQKHGMREEGVDPAKTGGDQIYWLRDGTYVPFTPADWAKLSKGDVRL</sequence>
<dbReference type="SUPFAM" id="SSF56801">
    <property type="entry name" value="Acetyl-CoA synthetase-like"/>
    <property type="match status" value="1"/>
</dbReference>
<evidence type="ECO:0000256" key="10">
    <source>
        <dbReference type="ARBA" id="ARBA00022741"/>
    </source>
</evidence>
<keyword evidence="9" id="KW-0812">Transmembrane</keyword>
<dbReference type="AlphaFoldDB" id="J3P8G8"/>
<feature type="domain" description="AMP-binding enzyme C-terminal" evidence="21">
    <location>
        <begin position="505"/>
        <end position="589"/>
    </location>
</feature>
<evidence type="ECO:0000256" key="15">
    <source>
        <dbReference type="ARBA" id="ARBA00023140"/>
    </source>
</evidence>
<keyword evidence="6" id="KW-1003">Cell membrane</keyword>
<keyword evidence="8" id="KW-0551">Lipid droplet</keyword>
<evidence type="ECO:0000259" key="20">
    <source>
        <dbReference type="Pfam" id="PF00501"/>
    </source>
</evidence>
<dbReference type="Pfam" id="PF13193">
    <property type="entry name" value="AMP-binding_C"/>
    <property type="match status" value="1"/>
</dbReference>
<dbReference type="VEuPathDB" id="FungiDB:GGTG_09802"/>
<dbReference type="PANTHER" id="PTHR43107">
    <property type="entry name" value="LONG-CHAIN FATTY ACID TRANSPORT PROTEIN"/>
    <property type="match status" value="1"/>
</dbReference>
<evidence type="ECO:0000256" key="12">
    <source>
        <dbReference type="ARBA" id="ARBA00022989"/>
    </source>
</evidence>
<evidence type="ECO:0000313" key="23">
    <source>
        <dbReference type="EnsemblFungi" id="EJT72951"/>
    </source>
</evidence>
<dbReference type="EnsemblFungi" id="EJT72951">
    <property type="protein sequence ID" value="EJT72951"/>
    <property type="gene ID" value="GGTG_09802"/>
</dbReference>
<reference evidence="22" key="3">
    <citation type="submission" date="2010-09" db="EMBL/GenBank/DDBJ databases">
        <title>Annotation of Gaeumannomyces graminis var. tritici R3-111a-1.</title>
        <authorList>
            <consortium name="The Broad Institute Genome Sequencing Platform"/>
            <person name="Ma L.-J."/>
            <person name="Dead R."/>
            <person name="Young S.K."/>
            <person name="Zeng Q."/>
            <person name="Gargeya S."/>
            <person name="Fitzgerald M."/>
            <person name="Haas B."/>
            <person name="Abouelleil A."/>
            <person name="Alvarado L."/>
            <person name="Arachchi H.M."/>
            <person name="Berlin A."/>
            <person name="Brown A."/>
            <person name="Chapman S.B."/>
            <person name="Chen Z."/>
            <person name="Dunbar C."/>
            <person name="Freedman E."/>
            <person name="Gearin G."/>
            <person name="Gellesch M."/>
            <person name="Goldberg J."/>
            <person name="Griggs A."/>
            <person name="Gujja S."/>
            <person name="Heiman D."/>
            <person name="Howarth C."/>
            <person name="Larson L."/>
            <person name="Lui A."/>
            <person name="MacDonald P.J.P."/>
            <person name="Mehta T."/>
            <person name="Montmayeur A."/>
            <person name="Murphy C."/>
            <person name="Neiman D."/>
            <person name="Pearson M."/>
            <person name="Priest M."/>
            <person name="Roberts A."/>
            <person name="Saif S."/>
            <person name="Shea T."/>
            <person name="Shenoy N."/>
            <person name="Sisk P."/>
            <person name="Stolte C."/>
            <person name="Sykes S."/>
            <person name="Yandava C."/>
            <person name="Wortman J."/>
            <person name="Nusbaum C."/>
            <person name="Birren B."/>
        </authorList>
    </citation>
    <scope>NUCLEOTIDE SEQUENCE</scope>
    <source>
        <strain evidence="22">R3-111a-1</strain>
    </source>
</reference>
<evidence type="ECO:0000256" key="14">
    <source>
        <dbReference type="ARBA" id="ARBA00023136"/>
    </source>
</evidence>
<dbReference type="InterPro" id="IPR000873">
    <property type="entry name" value="AMP-dep_synth/lig_dom"/>
</dbReference>
<evidence type="ECO:0000256" key="19">
    <source>
        <dbReference type="ARBA" id="ARBA00078285"/>
    </source>
</evidence>
<dbReference type="GO" id="GO:0044539">
    <property type="term" value="P:long-chain fatty acid import into cell"/>
    <property type="evidence" value="ECO:0007669"/>
    <property type="project" value="TreeGrafter"/>
</dbReference>
<evidence type="ECO:0000256" key="16">
    <source>
        <dbReference type="ARBA" id="ARBA00051585"/>
    </source>
</evidence>
<accession>J3P8G8</accession>
<reference evidence="22" key="2">
    <citation type="submission" date="2010-07" db="EMBL/GenBank/DDBJ databases">
        <authorList>
            <consortium name="The Broad Institute Genome Sequencing Platform"/>
            <consortium name="Broad Institute Genome Sequencing Center for Infectious Disease"/>
            <person name="Ma L.-J."/>
            <person name="Dead R."/>
            <person name="Young S."/>
            <person name="Zeng Q."/>
            <person name="Koehrsen M."/>
            <person name="Alvarado L."/>
            <person name="Berlin A."/>
            <person name="Chapman S.B."/>
            <person name="Chen Z."/>
            <person name="Freedman E."/>
            <person name="Gellesch M."/>
            <person name="Goldberg J."/>
            <person name="Griggs A."/>
            <person name="Gujja S."/>
            <person name="Heilman E.R."/>
            <person name="Heiman D."/>
            <person name="Hepburn T."/>
            <person name="Howarth C."/>
            <person name="Jen D."/>
            <person name="Larson L."/>
            <person name="Mehta T."/>
            <person name="Neiman D."/>
            <person name="Pearson M."/>
            <person name="Roberts A."/>
            <person name="Saif S."/>
            <person name="Shea T."/>
            <person name="Shenoy N."/>
            <person name="Sisk P."/>
            <person name="Stolte C."/>
            <person name="Sykes S."/>
            <person name="Walk T."/>
            <person name="White J."/>
            <person name="Yandava C."/>
            <person name="Haas B."/>
            <person name="Nusbaum C."/>
            <person name="Birren B."/>
        </authorList>
    </citation>
    <scope>NUCLEOTIDE SEQUENCE</scope>
    <source>
        <strain evidence="22">R3-111a-1</strain>
    </source>
</reference>
<dbReference type="InterPro" id="IPR025110">
    <property type="entry name" value="AMP-bd_C"/>
</dbReference>
<proteinExistence type="inferred from homology"/>
<evidence type="ECO:0000256" key="3">
    <source>
        <dbReference type="ARBA" id="ARBA00004651"/>
    </source>
</evidence>
<keyword evidence="15" id="KW-0576">Peroxisome</keyword>
<dbReference type="FunCoup" id="J3P8G8">
    <property type="interactions" value="124"/>
</dbReference>
<dbReference type="eggNOG" id="KOG1179">
    <property type="taxonomic scope" value="Eukaryota"/>
</dbReference>
<dbReference type="GO" id="GO:0005778">
    <property type="term" value="C:peroxisomal membrane"/>
    <property type="evidence" value="ECO:0007669"/>
    <property type="project" value="UniProtKB-SubCell"/>
</dbReference>
<evidence type="ECO:0000256" key="6">
    <source>
        <dbReference type="ARBA" id="ARBA00022475"/>
    </source>
</evidence>
<evidence type="ECO:0000256" key="1">
    <source>
        <dbReference type="ARBA" id="ARBA00004502"/>
    </source>
</evidence>
<dbReference type="PROSITE" id="PS00455">
    <property type="entry name" value="AMP_BINDING"/>
    <property type="match status" value="1"/>
</dbReference>
<dbReference type="STRING" id="644352.J3P8G8"/>
<dbReference type="GO" id="GO:0009898">
    <property type="term" value="C:cytoplasmic side of plasma membrane"/>
    <property type="evidence" value="ECO:0007669"/>
    <property type="project" value="TreeGrafter"/>
</dbReference>
<evidence type="ECO:0000313" key="24">
    <source>
        <dbReference type="Proteomes" id="UP000006039"/>
    </source>
</evidence>
<keyword evidence="24" id="KW-1185">Reference proteome</keyword>
<evidence type="ECO:0000256" key="5">
    <source>
        <dbReference type="ARBA" id="ARBA00022448"/>
    </source>
</evidence>
<dbReference type="HOGENOM" id="CLU_000022_46_3_1"/>
<dbReference type="GO" id="GO:0005324">
    <property type="term" value="F:long-chain fatty acid transmembrane transporter activity"/>
    <property type="evidence" value="ECO:0007669"/>
    <property type="project" value="TreeGrafter"/>
</dbReference>
<comment type="similarity">
    <text evidence="4">Belongs to the ATP-dependent AMP-binding enzyme family.</text>
</comment>
<evidence type="ECO:0000256" key="18">
    <source>
        <dbReference type="ARBA" id="ARBA00068795"/>
    </source>
</evidence>
<dbReference type="Gene3D" id="3.40.50.12780">
    <property type="entry name" value="N-terminal domain of ligase-like"/>
    <property type="match status" value="1"/>
</dbReference>
<organism evidence="22">
    <name type="scientific">Gaeumannomyces tritici (strain R3-111a-1)</name>
    <name type="common">Wheat and barley take-all root rot fungus</name>
    <name type="synonym">Gaeumannomyces graminis var. tritici</name>
    <dbReference type="NCBI Taxonomy" id="644352"/>
    <lineage>
        <taxon>Eukaryota</taxon>
        <taxon>Fungi</taxon>
        <taxon>Dikarya</taxon>
        <taxon>Ascomycota</taxon>
        <taxon>Pezizomycotina</taxon>
        <taxon>Sordariomycetes</taxon>
        <taxon>Sordariomycetidae</taxon>
        <taxon>Magnaporthales</taxon>
        <taxon>Magnaporthaceae</taxon>
        <taxon>Gaeumannomyces</taxon>
    </lineage>
</organism>
<evidence type="ECO:0000256" key="17">
    <source>
        <dbReference type="ARBA" id="ARBA00060276"/>
    </source>
</evidence>
<keyword evidence="10" id="KW-0547">Nucleotide-binding</keyword>